<dbReference type="Gene3D" id="1.20.900.10">
    <property type="entry name" value="Dbl homology (DH) domain"/>
    <property type="match status" value="1"/>
</dbReference>
<dbReference type="SUPFAM" id="SSF48065">
    <property type="entry name" value="DBL homology domain (DH-domain)"/>
    <property type="match status" value="1"/>
</dbReference>
<dbReference type="InParanoid" id="A0A1X7T4D5"/>
<evidence type="ECO:0000256" key="1">
    <source>
        <dbReference type="ARBA" id="ARBA00004496"/>
    </source>
</evidence>
<dbReference type="PANTHER" id="PTHR46006:SF6">
    <property type="entry name" value="INTERSECTIN-2 ISOFORM X1"/>
    <property type="match status" value="1"/>
</dbReference>
<comment type="subcellular location">
    <subcellularLocation>
        <location evidence="1">Cytoplasm</location>
    </subcellularLocation>
</comment>
<sequence>MYMILEYTPNTDPDYESLLMALQASETLCSQVNDGVRAKENAESLEWLQSHKSADFEKYLRLLPKNGSEIIKLIFNSQTNFMGSRKLLHWGKFTK</sequence>
<evidence type="ECO:0000256" key="2">
    <source>
        <dbReference type="ARBA" id="ARBA00022490"/>
    </source>
</evidence>
<dbReference type="Gene3D" id="2.30.29.30">
    <property type="entry name" value="Pleckstrin-homology domain (PH domain)/Phosphotyrosine-binding domain (PTB)"/>
    <property type="match status" value="1"/>
</dbReference>
<dbReference type="InterPro" id="IPR051480">
    <property type="entry name" value="Endocytic_GEF_Adapter"/>
</dbReference>
<dbReference type="Pfam" id="PF16652">
    <property type="entry name" value="PH_13"/>
    <property type="match status" value="1"/>
</dbReference>
<reference evidence="4" key="1">
    <citation type="submission" date="2017-05" db="UniProtKB">
        <authorList>
            <consortium name="EnsemblMetazoa"/>
        </authorList>
    </citation>
    <scope>IDENTIFICATION</scope>
</reference>
<name>A0A1X7T4D5_AMPQE</name>
<accession>A0A1X7T4D5</accession>
<protein>
    <recommendedName>
        <fullName evidence="3">PH domain-containing protein</fullName>
    </recommendedName>
</protein>
<dbReference type="STRING" id="400682.A0A1X7T4D5"/>
<dbReference type="InterPro" id="IPR035899">
    <property type="entry name" value="DBL_dom_sf"/>
</dbReference>
<dbReference type="PANTHER" id="PTHR46006">
    <property type="entry name" value="RHO GUANINE NUCLEOTIDE EXCHANGE FACTOR AT 64C, ISOFORM A"/>
    <property type="match status" value="1"/>
</dbReference>
<dbReference type="OrthoDB" id="2015333at2759"/>
<dbReference type="EnsemblMetazoa" id="Aqu2.1.09374_001">
    <property type="protein sequence ID" value="Aqu2.1.09374_001"/>
    <property type="gene ID" value="Aqu2.1.09374"/>
</dbReference>
<dbReference type="eggNOG" id="KOG4305">
    <property type="taxonomic scope" value="Eukaryota"/>
</dbReference>
<evidence type="ECO:0000313" key="4">
    <source>
        <dbReference type="EnsemblMetazoa" id="Aqu2.1.09374_001"/>
    </source>
</evidence>
<keyword evidence="2" id="KW-0963">Cytoplasm</keyword>
<dbReference type="AlphaFoldDB" id="A0A1X7T4D5"/>
<dbReference type="InterPro" id="IPR001849">
    <property type="entry name" value="PH_domain"/>
</dbReference>
<proteinExistence type="predicted"/>
<evidence type="ECO:0000259" key="3">
    <source>
        <dbReference type="Pfam" id="PF16652"/>
    </source>
</evidence>
<dbReference type="GO" id="GO:0035025">
    <property type="term" value="P:positive regulation of Rho protein signal transduction"/>
    <property type="evidence" value="ECO:0007669"/>
    <property type="project" value="TreeGrafter"/>
</dbReference>
<dbReference type="InterPro" id="IPR011993">
    <property type="entry name" value="PH-like_dom_sf"/>
</dbReference>
<feature type="domain" description="PH" evidence="3">
    <location>
        <begin position="70"/>
        <end position="95"/>
    </location>
</feature>
<organism evidence="4">
    <name type="scientific">Amphimedon queenslandica</name>
    <name type="common">Sponge</name>
    <dbReference type="NCBI Taxonomy" id="400682"/>
    <lineage>
        <taxon>Eukaryota</taxon>
        <taxon>Metazoa</taxon>
        <taxon>Porifera</taxon>
        <taxon>Demospongiae</taxon>
        <taxon>Heteroscleromorpha</taxon>
        <taxon>Haplosclerida</taxon>
        <taxon>Niphatidae</taxon>
        <taxon>Amphimedon</taxon>
    </lineage>
</organism>
<dbReference type="GO" id="GO:0005737">
    <property type="term" value="C:cytoplasm"/>
    <property type="evidence" value="ECO:0007669"/>
    <property type="project" value="UniProtKB-SubCell"/>
</dbReference>